<name>A0A364JSF0_9HYPH</name>
<evidence type="ECO:0000313" key="1">
    <source>
        <dbReference type="EMBL" id="RAK25949.1"/>
    </source>
</evidence>
<dbReference type="PANTHER" id="PTHR42905:SF5">
    <property type="entry name" value="CARBOXYVINYL-CARBOXYPHOSPHONATE PHOSPHORYLMUTASE, CHLOROPLASTIC"/>
    <property type="match status" value="1"/>
</dbReference>
<keyword evidence="2" id="KW-1185">Reference proteome</keyword>
<dbReference type="InterPro" id="IPR040442">
    <property type="entry name" value="Pyrv_kinase-like_dom_sf"/>
</dbReference>
<evidence type="ECO:0000313" key="2">
    <source>
        <dbReference type="Proteomes" id="UP000249453"/>
    </source>
</evidence>
<dbReference type="Gene3D" id="3.20.20.60">
    <property type="entry name" value="Phosphoenolpyruvate-binding domains"/>
    <property type="match status" value="1"/>
</dbReference>
<dbReference type="Proteomes" id="UP000249453">
    <property type="component" value="Unassembled WGS sequence"/>
</dbReference>
<reference evidence="1 2" key="1">
    <citation type="submission" date="2018-06" db="EMBL/GenBank/DDBJ databases">
        <title>Genomic Encyclopedia of Type Strains, Phase IV (KMG-IV): sequencing the most valuable type-strain genomes for metagenomic binning, comparative biology and taxonomic classification.</title>
        <authorList>
            <person name="Goeker M."/>
        </authorList>
    </citation>
    <scope>NUCLEOTIDE SEQUENCE [LARGE SCALE GENOMIC DNA]</scope>
    <source>
        <strain evidence="1 2">DSM 26720</strain>
    </source>
</reference>
<dbReference type="GO" id="GO:0019629">
    <property type="term" value="P:propionate catabolic process, 2-methylcitrate cycle"/>
    <property type="evidence" value="ECO:0007669"/>
    <property type="project" value="TreeGrafter"/>
</dbReference>
<protein>
    <recommendedName>
        <fullName evidence="3">Methylisocitrate lyase</fullName>
    </recommendedName>
</protein>
<evidence type="ECO:0008006" key="3">
    <source>
        <dbReference type="Google" id="ProtNLM"/>
    </source>
</evidence>
<organism evidence="1 2">
    <name type="scientific">Falsochrobactrum ovis</name>
    <dbReference type="NCBI Taxonomy" id="1293442"/>
    <lineage>
        <taxon>Bacteria</taxon>
        <taxon>Pseudomonadati</taxon>
        <taxon>Pseudomonadota</taxon>
        <taxon>Alphaproteobacteria</taxon>
        <taxon>Hyphomicrobiales</taxon>
        <taxon>Brucellaceae</taxon>
        <taxon>Falsochrobactrum</taxon>
    </lineage>
</organism>
<dbReference type="InterPro" id="IPR015813">
    <property type="entry name" value="Pyrv/PenolPyrv_kinase-like_dom"/>
</dbReference>
<dbReference type="GO" id="GO:0046421">
    <property type="term" value="F:methylisocitrate lyase activity"/>
    <property type="evidence" value="ECO:0007669"/>
    <property type="project" value="TreeGrafter"/>
</dbReference>
<dbReference type="EMBL" id="QLMK01000017">
    <property type="protein sequence ID" value="RAK25949.1"/>
    <property type="molecule type" value="Genomic_DNA"/>
</dbReference>
<dbReference type="AlphaFoldDB" id="A0A364JSF0"/>
<dbReference type="PANTHER" id="PTHR42905">
    <property type="entry name" value="PHOSPHOENOLPYRUVATE CARBOXYLASE"/>
    <property type="match status" value="1"/>
</dbReference>
<gene>
    <name evidence="1" type="ORF">C7374_11725</name>
</gene>
<comment type="caution">
    <text evidence="1">The sequence shown here is derived from an EMBL/GenBank/DDBJ whole genome shotgun (WGS) entry which is preliminary data.</text>
</comment>
<proteinExistence type="predicted"/>
<sequence length="97" mass="10683">MPGVPLLANMTEFGRTPFFTASEFEAMGYRMVIWPVSSLRVANKAQERLYATLARDGSVKALLDDMQSRAELYELIGLADYERLDASIVGTVLPPAA</sequence>
<accession>A0A364JSF0</accession>
<dbReference type="SUPFAM" id="SSF51621">
    <property type="entry name" value="Phosphoenolpyruvate/pyruvate domain"/>
    <property type="match status" value="1"/>
</dbReference>